<dbReference type="Gene3D" id="3.30.70.380">
    <property type="entry name" value="Ferrodoxin-fold anticodon-binding domain"/>
    <property type="match status" value="1"/>
</dbReference>
<feature type="binding site" evidence="15">
    <location>
        <position position="487"/>
    </location>
    <ligand>
        <name>Mg(2+)</name>
        <dbReference type="ChEBI" id="CHEBI:18420"/>
        <note>shared with alpha subunit</note>
    </ligand>
</feature>
<evidence type="ECO:0000259" key="19">
    <source>
        <dbReference type="PROSITE" id="PS51483"/>
    </source>
</evidence>
<evidence type="ECO:0000256" key="9">
    <source>
        <dbReference type="ARBA" id="ARBA00022840"/>
    </source>
</evidence>
<dbReference type="GO" id="GO:0000287">
    <property type="term" value="F:magnesium ion binding"/>
    <property type="evidence" value="ECO:0007669"/>
    <property type="project" value="UniProtKB-UniRule"/>
</dbReference>
<keyword evidence="13 15" id="KW-0030">Aminoacyl-tRNA synthetase</keyword>
<comment type="subunit">
    <text evidence="3 15">Tetramer of two alpha and two beta subunits.</text>
</comment>
<evidence type="ECO:0000256" key="8">
    <source>
        <dbReference type="ARBA" id="ARBA00022741"/>
    </source>
</evidence>
<dbReference type="PANTHER" id="PTHR10947:SF0">
    <property type="entry name" value="PHENYLALANINE--TRNA LIGASE BETA SUBUNIT"/>
    <property type="match status" value="1"/>
</dbReference>
<keyword evidence="6 15" id="KW-0436">Ligase</keyword>
<dbReference type="InterPro" id="IPR020825">
    <property type="entry name" value="Phe-tRNA_synthase-like_B3/B4"/>
</dbReference>
<dbReference type="GO" id="GO:0005524">
    <property type="term" value="F:ATP binding"/>
    <property type="evidence" value="ECO:0007669"/>
    <property type="project" value="UniProtKB-UniRule"/>
</dbReference>
<dbReference type="CDD" id="cd00769">
    <property type="entry name" value="PheRS_beta_core"/>
    <property type="match status" value="1"/>
</dbReference>
<dbReference type="GO" id="GO:0004826">
    <property type="term" value="F:phenylalanine-tRNA ligase activity"/>
    <property type="evidence" value="ECO:0007669"/>
    <property type="project" value="UniProtKB-UniRule"/>
</dbReference>
<name>A0A0W0GL04_9CHLR</name>
<dbReference type="InterPro" id="IPR005121">
    <property type="entry name" value="Fdx_antiC-bd"/>
</dbReference>
<dbReference type="SUPFAM" id="SSF50249">
    <property type="entry name" value="Nucleic acid-binding proteins"/>
    <property type="match status" value="1"/>
</dbReference>
<keyword evidence="21" id="KW-1185">Reference proteome</keyword>
<evidence type="ECO:0000256" key="16">
    <source>
        <dbReference type="PROSITE-ProRule" id="PRU00209"/>
    </source>
</evidence>
<dbReference type="SUPFAM" id="SSF46955">
    <property type="entry name" value="Putative DNA-binding domain"/>
    <property type="match status" value="1"/>
</dbReference>
<dbReference type="InterPro" id="IPR033714">
    <property type="entry name" value="tRNA_bind_bactPheRS"/>
</dbReference>
<dbReference type="HAMAP" id="MF_00283">
    <property type="entry name" value="Phe_tRNA_synth_beta1"/>
    <property type="match status" value="1"/>
</dbReference>
<evidence type="ECO:0000259" key="18">
    <source>
        <dbReference type="PROSITE" id="PS51447"/>
    </source>
</evidence>
<dbReference type="STRING" id="1217799.DEALK_01450"/>
<dbReference type="PANTHER" id="PTHR10947">
    <property type="entry name" value="PHENYLALANYL-TRNA SYNTHETASE BETA CHAIN AND LEUCINE-RICH REPEAT-CONTAINING PROTEIN 47"/>
    <property type="match status" value="1"/>
</dbReference>
<gene>
    <name evidence="15" type="primary">pheT</name>
    <name evidence="20" type="ORF">DEALK_01450</name>
</gene>
<evidence type="ECO:0000256" key="5">
    <source>
        <dbReference type="ARBA" id="ARBA00022555"/>
    </source>
</evidence>
<dbReference type="FunFam" id="3.30.70.380:FF:000001">
    <property type="entry name" value="Phenylalanine--tRNA ligase beta subunit"/>
    <property type="match status" value="1"/>
</dbReference>
<dbReference type="InterPro" id="IPR045864">
    <property type="entry name" value="aa-tRNA-synth_II/BPL/LPL"/>
</dbReference>
<dbReference type="GO" id="GO:0009328">
    <property type="term" value="C:phenylalanine-tRNA ligase complex"/>
    <property type="evidence" value="ECO:0007669"/>
    <property type="project" value="TreeGrafter"/>
</dbReference>
<evidence type="ECO:0000256" key="6">
    <source>
        <dbReference type="ARBA" id="ARBA00022598"/>
    </source>
</evidence>
<dbReference type="EC" id="6.1.1.20" evidence="15"/>
<evidence type="ECO:0000256" key="10">
    <source>
        <dbReference type="ARBA" id="ARBA00022842"/>
    </source>
</evidence>
<keyword evidence="9 15" id="KW-0067">ATP-binding</keyword>
<dbReference type="Gene3D" id="3.50.40.10">
    <property type="entry name" value="Phenylalanyl-trna Synthetase, Chain B, domain 3"/>
    <property type="match status" value="1"/>
</dbReference>
<evidence type="ECO:0000256" key="7">
    <source>
        <dbReference type="ARBA" id="ARBA00022723"/>
    </source>
</evidence>
<dbReference type="Proteomes" id="UP000053947">
    <property type="component" value="Unassembled WGS sequence"/>
</dbReference>
<dbReference type="Pfam" id="PF01588">
    <property type="entry name" value="tRNA_bind"/>
    <property type="match status" value="1"/>
</dbReference>
<dbReference type="OrthoDB" id="9805455at2"/>
<dbReference type="InterPro" id="IPR045060">
    <property type="entry name" value="Phe-tRNA-ligase_IIc_bsu"/>
</dbReference>
<evidence type="ECO:0000256" key="1">
    <source>
        <dbReference type="ARBA" id="ARBA00004496"/>
    </source>
</evidence>
<dbReference type="Gene3D" id="3.30.930.10">
    <property type="entry name" value="Bira Bifunctional Protein, Domain 2"/>
    <property type="match status" value="1"/>
</dbReference>
<dbReference type="InterPro" id="IPR036690">
    <property type="entry name" value="Fdx_antiC-bd_sf"/>
</dbReference>
<dbReference type="InterPro" id="IPR002547">
    <property type="entry name" value="tRNA-bd_dom"/>
</dbReference>
<evidence type="ECO:0000256" key="14">
    <source>
        <dbReference type="ARBA" id="ARBA00049255"/>
    </source>
</evidence>
<keyword evidence="8 15" id="KW-0547">Nucleotide-binding</keyword>
<dbReference type="Pfam" id="PF17759">
    <property type="entry name" value="tRNA_synthFbeta"/>
    <property type="match status" value="1"/>
</dbReference>
<dbReference type="PROSITE" id="PS51447">
    <property type="entry name" value="FDX_ACB"/>
    <property type="match status" value="1"/>
</dbReference>
<dbReference type="InterPro" id="IPR009061">
    <property type="entry name" value="DNA-bd_dom_put_sf"/>
</dbReference>
<keyword evidence="7 15" id="KW-0479">Metal-binding</keyword>
<comment type="caution">
    <text evidence="20">The sequence shown here is derived from an EMBL/GenBank/DDBJ whole genome shotgun (WGS) entry which is preliminary data.</text>
</comment>
<dbReference type="SMART" id="SM00896">
    <property type="entry name" value="FDX-ACB"/>
    <property type="match status" value="1"/>
</dbReference>
<comment type="cofactor">
    <cofactor evidence="15">
        <name>Mg(2+)</name>
        <dbReference type="ChEBI" id="CHEBI:18420"/>
    </cofactor>
    <text evidence="15">Binds 2 magnesium ions per tetramer.</text>
</comment>
<comment type="subcellular location">
    <subcellularLocation>
        <location evidence="1 15">Cytoplasm</location>
    </subcellularLocation>
</comment>
<evidence type="ECO:0000256" key="15">
    <source>
        <dbReference type="HAMAP-Rule" id="MF_00283"/>
    </source>
</evidence>
<dbReference type="Pfam" id="PF03483">
    <property type="entry name" value="B3_4"/>
    <property type="match status" value="1"/>
</dbReference>
<evidence type="ECO:0000313" key="21">
    <source>
        <dbReference type="Proteomes" id="UP000053947"/>
    </source>
</evidence>
<dbReference type="Gene3D" id="2.40.50.140">
    <property type="entry name" value="Nucleic acid-binding proteins"/>
    <property type="match status" value="1"/>
</dbReference>
<dbReference type="AlphaFoldDB" id="A0A0W0GL04"/>
<feature type="binding site" evidence="15">
    <location>
        <position position="484"/>
    </location>
    <ligand>
        <name>Mg(2+)</name>
        <dbReference type="ChEBI" id="CHEBI:18420"/>
        <note>shared with alpha subunit</note>
    </ligand>
</feature>
<keyword evidence="4 15" id="KW-0963">Cytoplasm</keyword>
<comment type="similarity">
    <text evidence="2 15">Belongs to the phenylalanyl-tRNA synthetase beta subunit family. Type 1 subfamily.</text>
</comment>
<dbReference type="PROSITE" id="PS51483">
    <property type="entry name" value="B5"/>
    <property type="match status" value="1"/>
</dbReference>
<dbReference type="GO" id="GO:0006432">
    <property type="term" value="P:phenylalanyl-tRNA aminoacylation"/>
    <property type="evidence" value="ECO:0007669"/>
    <property type="project" value="UniProtKB-UniRule"/>
</dbReference>
<keyword evidence="11 16" id="KW-0694">RNA-binding</keyword>
<dbReference type="CDD" id="cd02796">
    <property type="entry name" value="tRNA_bind_bactPheRS"/>
    <property type="match status" value="1"/>
</dbReference>
<dbReference type="RefSeq" id="WP_058437763.1">
    <property type="nucleotide sequence ID" value="NZ_KQ758903.1"/>
</dbReference>
<feature type="domain" description="FDX-ACB" evidence="18">
    <location>
        <begin position="727"/>
        <end position="818"/>
    </location>
</feature>
<feature type="binding site" evidence="15">
    <location>
        <position position="478"/>
    </location>
    <ligand>
        <name>Mg(2+)</name>
        <dbReference type="ChEBI" id="CHEBI:18420"/>
        <note>shared with alpha subunit</note>
    </ligand>
</feature>
<dbReference type="SMART" id="SM00873">
    <property type="entry name" value="B3_4"/>
    <property type="match status" value="1"/>
</dbReference>
<dbReference type="SMART" id="SM00874">
    <property type="entry name" value="B5"/>
    <property type="match status" value="1"/>
</dbReference>
<organism evidence="20 21">
    <name type="scientific">Dehalogenimonas alkenigignens</name>
    <dbReference type="NCBI Taxonomy" id="1217799"/>
    <lineage>
        <taxon>Bacteria</taxon>
        <taxon>Bacillati</taxon>
        <taxon>Chloroflexota</taxon>
        <taxon>Dehalococcoidia</taxon>
        <taxon>Dehalococcoidales</taxon>
        <taxon>Dehalococcoidaceae</taxon>
        <taxon>Dehalogenimonas</taxon>
    </lineage>
</organism>
<evidence type="ECO:0000256" key="4">
    <source>
        <dbReference type="ARBA" id="ARBA00022490"/>
    </source>
</evidence>
<dbReference type="SUPFAM" id="SSF54991">
    <property type="entry name" value="Anticodon-binding domain of PheRS"/>
    <property type="match status" value="1"/>
</dbReference>
<evidence type="ECO:0000256" key="12">
    <source>
        <dbReference type="ARBA" id="ARBA00022917"/>
    </source>
</evidence>
<feature type="domain" description="TRNA-binding" evidence="17">
    <location>
        <begin position="39"/>
        <end position="153"/>
    </location>
</feature>
<feature type="domain" description="B5" evidence="19">
    <location>
        <begin position="414"/>
        <end position="500"/>
    </location>
</feature>
<comment type="catalytic activity">
    <reaction evidence="14 15">
        <text>tRNA(Phe) + L-phenylalanine + ATP = L-phenylalanyl-tRNA(Phe) + AMP + diphosphate + H(+)</text>
        <dbReference type="Rhea" id="RHEA:19413"/>
        <dbReference type="Rhea" id="RHEA-COMP:9668"/>
        <dbReference type="Rhea" id="RHEA-COMP:9699"/>
        <dbReference type="ChEBI" id="CHEBI:15378"/>
        <dbReference type="ChEBI" id="CHEBI:30616"/>
        <dbReference type="ChEBI" id="CHEBI:33019"/>
        <dbReference type="ChEBI" id="CHEBI:58095"/>
        <dbReference type="ChEBI" id="CHEBI:78442"/>
        <dbReference type="ChEBI" id="CHEBI:78531"/>
        <dbReference type="ChEBI" id="CHEBI:456215"/>
        <dbReference type="EC" id="6.1.1.20"/>
    </reaction>
</comment>
<evidence type="ECO:0000259" key="17">
    <source>
        <dbReference type="PROSITE" id="PS50886"/>
    </source>
</evidence>
<dbReference type="SUPFAM" id="SSF56037">
    <property type="entry name" value="PheT/TilS domain"/>
    <property type="match status" value="1"/>
</dbReference>
<sequence length="819" mass="89108">MKAPISWLKDYTDIAISPEELAEKLTLAGNEVSGISSTTPAWTGVLAAEVVAVEAHPNADRLRLVTVNTGASDQPKVVCGAPNVAVGQKVAFAAAGAKLIDGHTGKEMELKPAVIRGVESRGMVLSERELGLSDKHEGILVLPENTPVGAPLADVLGDKVLEVDVTPNRVDCLSIIGLAREAAAVIGFEKIKLTEPFGIKMPDLNYEEKGSPIADELSVEIADAELCPRYTASVVKGIKIGESPDWLKKRLTAVGMRPINNVVDITNYVMLEYGQPLHAFDLSKIAGGKIIVRRAAEGEKFITLDGEERQLTTDTLMIADAEKAVAIGGVMGGANSEVSETTADVVIESANFNPVSIHHTSHRLKLISEASIRFERNINREVPMHALKRATQLMLQLCGGQAQTGIIDVFPGKKLRAGIQVSPTRFSTILGSDMTYDRILKALKALGIEWYWETTDETDYSGSETQFLRVYPPWWRTDLSIQEDIIEEVARIIGYDQLPASPLSGEIPKRVGPPIMAFKKLFRMALVGFGFQETLSLSLSSLDALKRTVSDGKLASEPVMLLNPMSSEQECLRTNLRAPLLAAVAANRRYEEGGLRLFEVGRAYHARKGTLPHEPEMVCGIIAGEAEPSGWQQSKRPFDFYDAKGVLETIFGRMNLAYTIEPGSDGGLRPGHQAQLSIGGVTFGVFGEVHPRVAKNFDIEEKVYLFEINLSALMPKVRPGRAYQPLPRYPAVVRDIALVLDSSVTHQRVGEVVSTFPLLKEVSLFDVYSGKQVSEGKKSLAYRLTFQSPTATLTDAEVDRVMADIVSALMSQLGATLRA</sequence>
<protein>
    <recommendedName>
        <fullName evidence="15">Phenylalanine--tRNA ligase beta subunit</fullName>
        <ecNumber evidence="15">6.1.1.20</ecNumber>
    </recommendedName>
    <alternativeName>
        <fullName evidence="15">Phenylalanyl-tRNA synthetase beta subunit</fullName>
        <shortName evidence="15">PheRS</shortName>
    </alternativeName>
</protein>
<keyword evidence="10 15" id="KW-0460">Magnesium</keyword>
<proteinExistence type="inferred from homology"/>
<dbReference type="InterPro" id="IPR005146">
    <property type="entry name" value="B3/B4_tRNA-bd"/>
</dbReference>
<dbReference type="NCBIfam" id="TIGR00472">
    <property type="entry name" value="pheT_bact"/>
    <property type="match status" value="1"/>
</dbReference>
<accession>A0A0W0GL04</accession>
<reference evidence="20 21" key="1">
    <citation type="submission" date="2015-06" db="EMBL/GenBank/DDBJ databases">
        <title>Genome sequence of the organohalide-respiring Dehalogenimonas alkenigignens type strain (IP3-3T).</title>
        <authorList>
            <person name="Key T.A."/>
            <person name="Richmond D.P."/>
            <person name="Bowman K.S."/>
            <person name="Cho Y.-J."/>
            <person name="Chun J."/>
            <person name="da Costa M.S."/>
            <person name="Rainey F.A."/>
            <person name="Moe W.M."/>
        </authorList>
    </citation>
    <scope>NUCLEOTIDE SEQUENCE [LARGE SCALE GENOMIC DNA]</scope>
    <source>
        <strain evidence="20 21">IP3-3</strain>
    </source>
</reference>
<evidence type="ECO:0000313" key="20">
    <source>
        <dbReference type="EMBL" id="KTB49233.1"/>
    </source>
</evidence>
<keyword evidence="12 15" id="KW-0648">Protein biosynthesis</keyword>
<dbReference type="InterPro" id="IPR012340">
    <property type="entry name" value="NA-bd_OB-fold"/>
</dbReference>
<evidence type="ECO:0000256" key="11">
    <source>
        <dbReference type="ARBA" id="ARBA00022884"/>
    </source>
</evidence>
<dbReference type="PATRIC" id="fig|1217799.6.peg.146"/>
<dbReference type="Pfam" id="PF03484">
    <property type="entry name" value="B5"/>
    <property type="match status" value="1"/>
</dbReference>
<dbReference type="PROSITE" id="PS50886">
    <property type="entry name" value="TRBD"/>
    <property type="match status" value="1"/>
</dbReference>
<evidence type="ECO:0000256" key="13">
    <source>
        <dbReference type="ARBA" id="ARBA00023146"/>
    </source>
</evidence>
<dbReference type="InterPro" id="IPR041616">
    <property type="entry name" value="PheRS_beta_core"/>
</dbReference>
<dbReference type="Pfam" id="PF03147">
    <property type="entry name" value="FDX-ACB"/>
    <property type="match status" value="1"/>
</dbReference>
<dbReference type="FunFam" id="3.50.40.10:FF:000001">
    <property type="entry name" value="Phenylalanine--tRNA ligase beta subunit"/>
    <property type="match status" value="1"/>
</dbReference>
<dbReference type="EMBL" id="LFDV01000001">
    <property type="protein sequence ID" value="KTB49233.1"/>
    <property type="molecule type" value="Genomic_DNA"/>
</dbReference>
<dbReference type="GO" id="GO:0000049">
    <property type="term" value="F:tRNA binding"/>
    <property type="evidence" value="ECO:0007669"/>
    <property type="project" value="UniProtKB-UniRule"/>
</dbReference>
<dbReference type="Gene3D" id="3.30.56.10">
    <property type="match status" value="2"/>
</dbReference>
<evidence type="ECO:0000256" key="3">
    <source>
        <dbReference type="ARBA" id="ARBA00011209"/>
    </source>
</evidence>
<keyword evidence="5 16" id="KW-0820">tRNA-binding</keyword>
<dbReference type="InterPro" id="IPR005147">
    <property type="entry name" value="tRNA_synthase_B5-dom"/>
</dbReference>
<evidence type="ECO:0000256" key="2">
    <source>
        <dbReference type="ARBA" id="ARBA00008653"/>
    </source>
</evidence>
<dbReference type="InterPro" id="IPR004532">
    <property type="entry name" value="Phe-tRNA-ligase_IIc_bsu_bact"/>
</dbReference>
<dbReference type="SUPFAM" id="SSF55681">
    <property type="entry name" value="Class II aaRS and biotin synthetases"/>
    <property type="match status" value="1"/>
</dbReference>
<feature type="binding site" evidence="15">
    <location>
        <position position="488"/>
    </location>
    <ligand>
        <name>Mg(2+)</name>
        <dbReference type="ChEBI" id="CHEBI:18420"/>
        <note>shared with alpha subunit</note>
    </ligand>
</feature>